<dbReference type="AlphaFoldDB" id="A0AA43QUG6"/>
<proteinExistence type="predicted"/>
<evidence type="ECO:0000313" key="2">
    <source>
        <dbReference type="Proteomes" id="UP001161017"/>
    </source>
</evidence>
<name>A0AA43QUG6_9LECA</name>
<dbReference type="Proteomes" id="UP001161017">
    <property type="component" value="Unassembled WGS sequence"/>
</dbReference>
<sequence length="233" mass="26799">MQAEASEIFYSAKNTFFLPGVGGLHYNDENISYVFPINIKRIDCEFSMEDFTINHADTYEAVKRMRPFNAQQVPFANWSRDEIQLAIHQELCDAIYSYWHRLKIACLSSWALDLWRIDLTNCRCPVGCCRLGPTFAFDLLRETQHDVEHKRFEFRGLSNEERDQLRVMLEDNEVTPEYEVFFIDQAGCTCTEDVECSGSCNGVQLVLPKRKIDEVAERSTDTTSIPQQSGAPG</sequence>
<accession>A0AA43QUG6</accession>
<reference evidence="1" key="1">
    <citation type="journal article" date="2023" name="Genome Biol. Evol.">
        <title>First Whole Genome Sequence and Flow Cytometry Genome Size Data for the Lichen-Forming Fungus Ramalina farinacea (Ascomycota).</title>
        <authorList>
            <person name="Llewellyn T."/>
            <person name="Mian S."/>
            <person name="Hill R."/>
            <person name="Leitch I.J."/>
            <person name="Gaya E."/>
        </authorList>
    </citation>
    <scope>NUCLEOTIDE SEQUENCE</scope>
    <source>
        <strain evidence="1">LIQ254RAFAR</strain>
    </source>
</reference>
<protein>
    <submittedName>
        <fullName evidence="1">Uncharacterized protein</fullName>
    </submittedName>
</protein>
<gene>
    <name evidence="1" type="ORF">OHK93_004588</name>
</gene>
<keyword evidence="2" id="KW-1185">Reference proteome</keyword>
<dbReference type="EMBL" id="JAPUFD010000021">
    <property type="protein sequence ID" value="MDI1492805.1"/>
    <property type="molecule type" value="Genomic_DNA"/>
</dbReference>
<evidence type="ECO:0000313" key="1">
    <source>
        <dbReference type="EMBL" id="MDI1492805.1"/>
    </source>
</evidence>
<organism evidence="1 2">
    <name type="scientific">Ramalina farinacea</name>
    <dbReference type="NCBI Taxonomy" id="258253"/>
    <lineage>
        <taxon>Eukaryota</taxon>
        <taxon>Fungi</taxon>
        <taxon>Dikarya</taxon>
        <taxon>Ascomycota</taxon>
        <taxon>Pezizomycotina</taxon>
        <taxon>Lecanoromycetes</taxon>
        <taxon>OSLEUM clade</taxon>
        <taxon>Lecanoromycetidae</taxon>
        <taxon>Lecanorales</taxon>
        <taxon>Lecanorineae</taxon>
        <taxon>Ramalinaceae</taxon>
        <taxon>Ramalina</taxon>
    </lineage>
</organism>
<comment type="caution">
    <text evidence="1">The sequence shown here is derived from an EMBL/GenBank/DDBJ whole genome shotgun (WGS) entry which is preliminary data.</text>
</comment>